<dbReference type="EMBL" id="BGPR01004343">
    <property type="protein sequence ID" value="GBM98659.1"/>
    <property type="molecule type" value="Genomic_DNA"/>
</dbReference>
<evidence type="ECO:0000313" key="3">
    <source>
        <dbReference type="Proteomes" id="UP000499080"/>
    </source>
</evidence>
<gene>
    <name evidence="2" type="ORF">AVEN_273138_1</name>
</gene>
<proteinExistence type="predicted"/>
<feature type="compositionally biased region" description="Polar residues" evidence="1">
    <location>
        <begin position="1"/>
        <end position="12"/>
    </location>
</feature>
<dbReference type="Proteomes" id="UP000499080">
    <property type="component" value="Unassembled WGS sequence"/>
</dbReference>
<reference evidence="2 3" key="1">
    <citation type="journal article" date="2019" name="Sci. Rep.">
        <title>Orb-weaving spider Araneus ventricosus genome elucidates the spidroin gene catalogue.</title>
        <authorList>
            <person name="Kono N."/>
            <person name="Nakamura H."/>
            <person name="Ohtoshi R."/>
            <person name="Moran D.A.P."/>
            <person name="Shinohara A."/>
            <person name="Yoshida Y."/>
            <person name="Fujiwara M."/>
            <person name="Mori M."/>
            <person name="Tomita M."/>
            <person name="Arakawa K."/>
        </authorList>
    </citation>
    <scope>NUCLEOTIDE SEQUENCE [LARGE SCALE GENOMIC DNA]</scope>
</reference>
<evidence type="ECO:0000256" key="1">
    <source>
        <dbReference type="SAM" id="MobiDB-lite"/>
    </source>
</evidence>
<dbReference type="AlphaFoldDB" id="A0A4Y2K9M8"/>
<sequence length="124" mass="14090">MRLDSSRSATSIRNKRWGPSRPATAQTERYVGTLRGQQQHRQKDTLESFVFSHVNLTTTLFVGIPGLTRRCLTKPSFSLRVRNSTHSQETIPDPRGRRAPSTGECDLRIPTLHFVYEKVIIIGL</sequence>
<feature type="region of interest" description="Disordered" evidence="1">
    <location>
        <begin position="1"/>
        <end position="29"/>
    </location>
</feature>
<protein>
    <submittedName>
        <fullName evidence="2">Uncharacterized protein</fullName>
    </submittedName>
</protein>
<organism evidence="2 3">
    <name type="scientific">Araneus ventricosus</name>
    <name type="common">Orbweaver spider</name>
    <name type="synonym">Epeira ventricosa</name>
    <dbReference type="NCBI Taxonomy" id="182803"/>
    <lineage>
        <taxon>Eukaryota</taxon>
        <taxon>Metazoa</taxon>
        <taxon>Ecdysozoa</taxon>
        <taxon>Arthropoda</taxon>
        <taxon>Chelicerata</taxon>
        <taxon>Arachnida</taxon>
        <taxon>Araneae</taxon>
        <taxon>Araneomorphae</taxon>
        <taxon>Entelegynae</taxon>
        <taxon>Araneoidea</taxon>
        <taxon>Araneidae</taxon>
        <taxon>Araneus</taxon>
    </lineage>
</organism>
<comment type="caution">
    <text evidence="2">The sequence shown here is derived from an EMBL/GenBank/DDBJ whole genome shotgun (WGS) entry which is preliminary data.</text>
</comment>
<feature type="region of interest" description="Disordered" evidence="1">
    <location>
        <begin position="83"/>
        <end position="102"/>
    </location>
</feature>
<accession>A0A4Y2K9M8</accession>
<keyword evidence="3" id="KW-1185">Reference proteome</keyword>
<name>A0A4Y2K9M8_ARAVE</name>
<evidence type="ECO:0000313" key="2">
    <source>
        <dbReference type="EMBL" id="GBM98659.1"/>
    </source>
</evidence>